<dbReference type="Proteomes" id="UP000805193">
    <property type="component" value="Unassembled WGS sequence"/>
</dbReference>
<dbReference type="EMBL" id="JABSTQ010010481">
    <property type="protein sequence ID" value="KAG0420711.1"/>
    <property type="molecule type" value="Genomic_DNA"/>
</dbReference>
<protein>
    <submittedName>
        <fullName evidence="1">Uncharacterized protein</fullName>
    </submittedName>
</protein>
<sequence>MGSHAVTNYESTSKARTGVEEMLEEGSRQSSDVDLGRRYSTKANGRLLRRGADDKGLSLEADAGGSPPKSPLGA</sequence>
<accession>A0AC60PIQ5</accession>
<evidence type="ECO:0000313" key="1">
    <source>
        <dbReference type="EMBL" id="KAG0420711.1"/>
    </source>
</evidence>
<keyword evidence="2" id="KW-1185">Reference proteome</keyword>
<comment type="caution">
    <text evidence="1">The sequence shown here is derived from an EMBL/GenBank/DDBJ whole genome shotgun (WGS) entry which is preliminary data.</text>
</comment>
<reference evidence="1 2" key="1">
    <citation type="journal article" date="2020" name="Cell">
        <title>Large-Scale Comparative Analyses of Tick Genomes Elucidate Their Genetic Diversity and Vector Capacities.</title>
        <authorList>
            <consortium name="Tick Genome and Microbiome Consortium (TIGMIC)"/>
            <person name="Jia N."/>
            <person name="Wang J."/>
            <person name="Shi W."/>
            <person name="Du L."/>
            <person name="Sun Y."/>
            <person name="Zhan W."/>
            <person name="Jiang J.F."/>
            <person name="Wang Q."/>
            <person name="Zhang B."/>
            <person name="Ji P."/>
            <person name="Bell-Sakyi L."/>
            <person name="Cui X.M."/>
            <person name="Yuan T.T."/>
            <person name="Jiang B.G."/>
            <person name="Yang W.F."/>
            <person name="Lam T.T."/>
            <person name="Chang Q.C."/>
            <person name="Ding S.J."/>
            <person name="Wang X.J."/>
            <person name="Zhu J.G."/>
            <person name="Ruan X.D."/>
            <person name="Zhao L."/>
            <person name="Wei J.T."/>
            <person name="Ye R.Z."/>
            <person name="Que T.C."/>
            <person name="Du C.H."/>
            <person name="Zhou Y.H."/>
            <person name="Cheng J.X."/>
            <person name="Dai P.F."/>
            <person name="Guo W.B."/>
            <person name="Han X.H."/>
            <person name="Huang E.J."/>
            <person name="Li L.F."/>
            <person name="Wei W."/>
            <person name="Gao Y.C."/>
            <person name="Liu J.Z."/>
            <person name="Shao H.Z."/>
            <person name="Wang X."/>
            <person name="Wang C.C."/>
            <person name="Yang T.C."/>
            <person name="Huo Q.B."/>
            <person name="Li W."/>
            <person name="Chen H.Y."/>
            <person name="Chen S.E."/>
            <person name="Zhou L.G."/>
            <person name="Ni X.B."/>
            <person name="Tian J.H."/>
            <person name="Sheng Y."/>
            <person name="Liu T."/>
            <person name="Pan Y.S."/>
            <person name="Xia L.Y."/>
            <person name="Li J."/>
            <person name="Zhao F."/>
            <person name="Cao W.C."/>
        </authorList>
    </citation>
    <scope>NUCLEOTIDE SEQUENCE [LARGE SCALE GENOMIC DNA]</scope>
    <source>
        <strain evidence="1">Iper-2018</strain>
    </source>
</reference>
<gene>
    <name evidence="1" type="ORF">HPB47_003329</name>
</gene>
<organism evidence="1 2">
    <name type="scientific">Ixodes persulcatus</name>
    <name type="common">Taiga tick</name>
    <dbReference type="NCBI Taxonomy" id="34615"/>
    <lineage>
        <taxon>Eukaryota</taxon>
        <taxon>Metazoa</taxon>
        <taxon>Ecdysozoa</taxon>
        <taxon>Arthropoda</taxon>
        <taxon>Chelicerata</taxon>
        <taxon>Arachnida</taxon>
        <taxon>Acari</taxon>
        <taxon>Parasitiformes</taxon>
        <taxon>Ixodida</taxon>
        <taxon>Ixodoidea</taxon>
        <taxon>Ixodidae</taxon>
        <taxon>Ixodinae</taxon>
        <taxon>Ixodes</taxon>
    </lineage>
</organism>
<name>A0AC60PIQ5_IXOPE</name>
<proteinExistence type="predicted"/>
<evidence type="ECO:0000313" key="2">
    <source>
        <dbReference type="Proteomes" id="UP000805193"/>
    </source>
</evidence>